<reference evidence="7" key="3">
    <citation type="submission" date="2020-12" db="UniProtKB">
        <authorList>
            <consortium name="WormBaseParasite"/>
        </authorList>
    </citation>
    <scope>IDENTIFICATION</scope>
</reference>
<evidence type="ECO:0000313" key="8">
    <source>
        <dbReference type="WormBase" id="SRAE_1000008000"/>
    </source>
</evidence>
<dbReference type="Gene3D" id="1.10.10.60">
    <property type="entry name" value="Homeodomain-like"/>
    <property type="match status" value="1"/>
</dbReference>
<keyword evidence="2 3" id="KW-0238">DNA-binding</keyword>
<dbReference type="GO" id="GO:0005634">
    <property type="term" value="C:nucleus"/>
    <property type="evidence" value="ECO:0007669"/>
    <property type="project" value="UniProtKB-SubCell"/>
</dbReference>
<comment type="subcellular location">
    <subcellularLocation>
        <location evidence="1 2 3">Nucleus</location>
    </subcellularLocation>
</comment>
<dbReference type="SUPFAM" id="SSF46689">
    <property type="entry name" value="Homeodomain-like"/>
    <property type="match status" value="1"/>
</dbReference>
<dbReference type="InterPro" id="IPR009057">
    <property type="entry name" value="Homeodomain-like_sf"/>
</dbReference>
<dbReference type="GO" id="GO:0006338">
    <property type="term" value="P:chromatin remodeling"/>
    <property type="evidence" value="ECO:0007669"/>
    <property type="project" value="InterPro"/>
</dbReference>
<keyword evidence="6" id="KW-1185">Reference proteome</keyword>
<accession>A0A090L2W5</accession>
<keyword evidence="2 3" id="KW-0539">Nucleus</keyword>
<organism evidence="5">
    <name type="scientific">Strongyloides ratti</name>
    <name type="common">Parasitic roundworm</name>
    <dbReference type="NCBI Taxonomy" id="34506"/>
    <lineage>
        <taxon>Eukaryota</taxon>
        <taxon>Metazoa</taxon>
        <taxon>Ecdysozoa</taxon>
        <taxon>Nematoda</taxon>
        <taxon>Chromadorea</taxon>
        <taxon>Rhabditida</taxon>
        <taxon>Tylenchina</taxon>
        <taxon>Panagrolaimomorpha</taxon>
        <taxon>Strongyloidoidea</taxon>
        <taxon>Strongyloididae</taxon>
        <taxon>Strongyloides</taxon>
    </lineage>
</organism>
<evidence type="ECO:0000256" key="2">
    <source>
        <dbReference type="PROSITE-ProRule" id="PRU00108"/>
    </source>
</evidence>
<sequence length="340" mass="38896">MTSNMMKFTVKIILSLKDQNNTLLFENEIEKKIVVNDSVLLKDICIDIIQNIGLKRLSNTAKVLIKNSECDYLACASFVPNLELSIGSLKLIFGDSLIFKILVPGNIEEFNEIELNKTFCCNLLHLLIRKHSSFKNCITDPSLKNIIDIIENNTIERISYESLLKINETIKNELGYLDNSKMENSNTLTSLNNSILASTERVNISNPSVSYSTTIENNSISKSSNDCHEMLLNILKKTLPQIENSNTIEKNVFTVSKKVTTNNRSRICFDQNNETPILELWFELTRTPSLSQLQNYADHLNILSNRIDNEKITSHNIKIWFKNRRAKENRVNKSFAIKND</sequence>
<name>A0A090L2W5_STRRB</name>
<proteinExistence type="predicted"/>
<evidence type="ECO:0000313" key="5">
    <source>
        <dbReference type="EMBL" id="CEF61804.1"/>
    </source>
</evidence>
<evidence type="ECO:0000313" key="6">
    <source>
        <dbReference type="Proteomes" id="UP000035682"/>
    </source>
</evidence>
<evidence type="ECO:0000259" key="4">
    <source>
        <dbReference type="PROSITE" id="PS50071"/>
    </source>
</evidence>
<reference evidence="5" key="1">
    <citation type="submission" date="2014-09" db="EMBL/GenBank/DDBJ databases">
        <authorList>
            <person name="Aslett A.Martin."/>
        </authorList>
    </citation>
    <scope>NUCLEOTIDE SEQUENCE</scope>
    <source>
        <strain evidence="5">ED321 Heterogonic</strain>
    </source>
</reference>
<dbReference type="PANTHER" id="PTHR15116">
    <property type="entry name" value="DNA-BINDING PROTEIN SATB FAMILY MEMBER"/>
    <property type="match status" value="1"/>
</dbReference>
<dbReference type="PANTHER" id="PTHR15116:SF16">
    <property type="entry name" value="DEFECTIVE PROVENTRICULUS, ISOFORM A"/>
    <property type="match status" value="1"/>
</dbReference>
<dbReference type="Pfam" id="PF00046">
    <property type="entry name" value="Homeodomain"/>
    <property type="match status" value="1"/>
</dbReference>
<evidence type="ECO:0000256" key="3">
    <source>
        <dbReference type="RuleBase" id="RU000682"/>
    </source>
</evidence>
<dbReference type="RefSeq" id="XP_024501006.1">
    <property type="nucleotide sequence ID" value="XM_024646871.1"/>
</dbReference>
<dbReference type="PROSITE" id="PS50071">
    <property type="entry name" value="HOMEOBOX_2"/>
    <property type="match status" value="1"/>
</dbReference>
<dbReference type="WBParaSite" id="SRAE_1000008000.1">
    <property type="protein sequence ID" value="SRAE_1000008000.1"/>
    <property type="gene ID" value="WBGene00256674"/>
</dbReference>
<dbReference type="InterPro" id="IPR001356">
    <property type="entry name" value="HD"/>
</dbReference>
<evidence type="ECO:0000313" key="7">
    <source>
        <dbReference type="WBParaSite" id="SRAE_1000008000.1"/>
    </source>
</evidence>
<reference evidence="6" key="2">
    <citation type="submission" date="2014-09" db="EMBL/GenBank/DDBJ databases">
        <authorList>
            <person name="Martin A.A."/>
        </authorList>
    </citation>
    <scope>NUCLEOTIDE SEQUENCE</scope>
    <source>
        <strain evidence="6">ED321</strain>
    </source>
</reference>
<dbReference type="STRING" id="34506.A0A090L2W5"/>
<feature type="DNA-binding region" description="Homeobox" evidence="2">
    <location>
        <begin position="280"/>
        <end position="332"/>
    </location>
</feature>
<dbReference type="OrthoDB" id="10052721at2759"/>
<dbReference type="CDD" id="cd00086">
    <property type="entry name" value="homeodomain"/>
    <property type="match status" value="1"/>
</dbReference>
<dbReference type="EMBL" id="LN609528">
    <property type="protein sequence ID" value="CEF61804.1"/>
    <property type="molecule type" value="Genomic_DNA"/>
</dbReference>
<dbReference type="CTD" id="36374169"/>
<evidence type="ECO:0000256" key="1">
    <source>
        <dbReference type="ARBA" id="ARBA00004123"/>
    </source>
</evidence>
<dbReference type="GO" id="GO:0000981">
    <property type="term" value="F:DNA-binding transcription factor activity, RNA polymerase II-specific"/>
    <property type="evidence" value="ECO:0007669"/>
    <property type="project" value="TreeGrafter"/>
</dbReference>
<feature type="domain" description="Homeobox" evidence="4">
    <location>
        <begin position="278"/>
        <end position="331"/>
    </location>
</feature>
<protein>
    <submittedName>
        <fullName evidence="5 7">Homeobox domain and Homeodomain-like-containing protein</fullName>
    </submittedName>
</protein>
<dbReference type="InterPro" id="IPR039673">
    <property type="entry name" value="SATB1/SATB2"/>
</dbReference>
<dbReference type="AlphaFoldDB" id="A0A090L2W5"/>
<dbReference type="Proteomes" id="UP000035682">
    <property type="component" value="Unplaced"/>
</dbReference>
<dbReference type="WormBase" id="SRAE_1000008000">
    <property type="protein sequence ID" value="SRP07449"/>
    <property type="gene ID" value="WBGene00256674"/>
</dbReference>
<gene>
    <name evidence="5 7 8" type="ORF">SRAE_1000008000</name>
</gene>
<dbReference type="GO" id="GO:0000978">
    <property type="term" value="F:RNA polymerase II cis-regulatory region sequence-specific DNA binding"/>
    <property type="evidence" value="ECO:0007669"/>
    <property type="project" value="TreeGrafter"/>
</dbReference>
<dbReference type="GeneID" id="36374169"/>
<keyword evidence="2 3" id="KW-0371">Homeobox</keyword>
<dbReference type="SMART" id="SM00389">
    <property type="entry name" value="HOX"/>
    <property type="match status" value="1"/>
</dbReference>